<feature type="signal peptide" evidence="1">
    <location>
        <begin position="1"/>
        <end position="25"/>
    </location>
</feature>
<sequence>MRNSTLILVITIILNTTLFSTFVLSQTSSNNFTSAANNVTAVSCFIVKGYPLVSPVSLTPSCQSRLERIYNSSDINACIPFNQLASKLSQSSPSSDLTDLFNSVCLPKCDDIFISSTLSSFKTDCTIDLAANNSAVFGVELLFTFYSPLISSYCFKNTTGGSCLLKFRQDYAIFAGAGVSPANSNPLNFTVLPDITNVPPSVVCINCEKALANTFLKFLDANPGDYAILGTNQNEMNNHGNIPDTTSTSTSTPSTGTSFFDNPLYKGLIIGGSRHPSFFYVPTPGSSEARDQKQFNFKN</sequence>
<evidence type="ECO:0000256" key="1">
    <source>
        <dbReference type="SAM" id="SignalP"/>
    </source>
</evidence>
<proteinExistence type="predicted"/>
<reference evidence="2" key="1">
    <citation type="submission" date="2021-06" db="EMBL/GenBank/DDBJ databases">
        <authorList>
            <person name="Kallberg Y."/>
            <person name="Tangrot J."/>
            <person name="Rosling A."/>
        </authorList>
    </citation>
    <scope>NUCLEOTIDE SEQUENCE</scope>
    <source>
        <strain evidence="2">FL966</strain>
    </source>
</reference>
<dbReference type="AlphaFoldDB" id="A0A9N9FMG2"/>
<feature type="chain" id="PRO_5040473236" evidence="1">
    <location>
        <begin position="26"/>
        <end position="299"/>
    </location>
</feature>
<gene>
    <name evidence="2" type="ORF">CPELLU_LOCUS4597</name>
</gene>
<evidence type="ECO:0000313" key="3">
    <source>
        <dbReference type="Proteomes" id="UP000789759"/>
    </source>
</evidence>
<dbReference type="EMBL" id="CAJVQA010002450">
    <property type="protein sequence ID" value="CAG8547679.1"/>
    <property type="molecule type" value="Genomic_DNA"/>
</dbReference>
<name>A0A9N9FMG2_9GLOM</name>
<dbReference type="Proteomes" id="UP000789759">
    <property type="component" value="Unassembled WGS sequence"/>
</dbReference>
<dbReference type="OrthoDB" id="2536450at2759"/>
<keyword evidence="1" id="KW-0732">Signal</keyword>
<accession>A0A9N9FMG2</accession>
<organism evidence="2 3">
    <name type="scientific">Cetraspora pellucida</name>
    <dbReference type="NCBI Taxonomy" id="1433469"/>
    <lineage>
        <taxon>Eukaryota</taxon>
        <taxon>Fungi</taxon>
        <taxon>Fungi incertae sedis</taxon>
        <taxon>Mucoromycota</taxon>
        <taxon>Glomeromycotina</taxon>
        <taxon>Glomeromycetes</taxon>
        <taxon>Diversisporales</taxon>
        <taxon>Gigasporaceae</taxon>
        <taxon>Cetraspora</taxon>
    </lineage>
</organism>
<evidence type="ECO:0000313" key="2">
    <source>
        <dbReference type="EMBL" id="CAG8547679.1"/>
    </source>
</evidence>
<protein>
    <submittedName>
        <fullName evidence="2">13935_t:CDS:1</fullName>
    </submittedName>
</protein>
<comment type="caution">
    <text evidence="2">The sequence shown here is derived from an EMBL/GenBank/DDBJ whole genome shotgun (WGS) entry which is preliminary data.</text>
</comment>
<keyword evidence="3" id="KW-1185">Reference proteome</keyword>